<feature type="domain" description="Helix-turn-helix" evidence="1">
    <location>
        <begin position="222"/>
        <end position="277"/>
    </location>
</feature>
<evidence type="ECO:0000313" key="2">
    <source>
        <dbReference type="EMBL" id="CAJ0928273.1"/>
    </source>
</evidence>
<dbReference type="PANTHER" id="PTHR21301">
    <property type="entry name" value="REVERSE TRANSCRIPTASE"/>
    <property type="match status" value="1"/>
</dbReference>
<dbReference type="Pfam" id="PF26215">
    <property type="entry name" value="HTH_animal"/>
    <property type="match status" value="1"/>
</dbReference>
<proteinExistence type="predicted"/>
<accession>A0ABN9KXS4</accession>
<dbReference type="InterPro" id="IPR058912">
    <property type="entry name" value="HTH_animal"/>
</dbReference>
<organism evidence="2 3">
    <name type="scientific">Ranitomeya imitator</name>
    <name type="common">mimic poison frog</name>
    <dbReference type="NCBI Taxonomy" id="111125"/>
    <lineage>
        <taxon>Eukaryota</taxon>
        <taxon>Metazoa</taxon>
        <taxon>Chordata</taxon>
        <taxon>Craniata</taxon>
        <taxon>Vertebrata</taxon>
        <taxon>Euteleostomi</taxon>
        <taxon>Amphibia</taxon>
        <taxon>Batrachia</taxon>
        <taxon>Anura</taxon>
        <taxon>Neobatrachia</taxon>
        <taxon>Hyloidea</taxon>
        <taxon>Dendrobatidae</taxon>
        <taxon>Dendrobatinae</taxon>
        <taxon>Ranitomeya</taxon>
    </lineage>
</organism>
<comment type="caution">
    <text evidence="2">The sequence shown here is derived from an EMBL/GenBank/DDBJ whole genome shotgun (WGS) entry which is preliminary data.</text>
</comment>
<name>A0ABN9KXS4_9NEOB</name>
<dbReference type="EMBL" id="CAUEEQ010004914">
    <property type="protein sequence ID" value="CAJ0928273.1"/>
    <property type="molecule type" value="Genomic_DNA"/>
</dbReference>
<dbReference type="PANTHER" id="PTHR21301:SF10">
    <property type="entry name" value="REVERSE TRANSCRIPTASE DOMAIN-CONTAINING PROTEIN"/>
    <property type="match status" value="1"/>
</dbReference>
<gene>
    <name evidence="2" type="ORF">RIMI_LOCUS3308089</name>
</gene>
<reference evidence="2" key="1">
    <citation type="submission" date="2023-07" db="EMBL/GenBank/DDBJ databases">
        <authorList>
            <person name="Stuckert A."/>
        </authorList>
    </citation>
    <scope>NUCLEOTIDE SEQUENCE</scope>
</reference>
<keyword evidence="3" id="KW-1185">Reference proteome</keyword>
<protein>
    <recommendedName>
        <fullName evidence="1">Helix-turn-helix domain-containing protein</fullName>
    </recommendedName>
</protein>
<evidence type="ECO:0000259" key="1">
    <source>
        <dbReference type="Pfam" id="PF26215"/>
    </source>
</evidence>
<sequence>MDSTSALQRLDNMYLADNMMMVTADMESLHTSIRHRDGLAAASWYLKMSNLDARLVDLLVFKGLRWGLPVRPRMQICSWAHGKGRFLSSNPVQGTENIHHWMRYIDDVWFIWEGSRQDQDSLMTKLNQNNLNIKFTYKVGRELDFLDIQIKTSSCGNRTTEVFRKRTATKGPFTFSDAAAIPTTIRIAAASLFGRWRAVTQTALQRPTMPVTRVNIGYLNTLLHVTSSHPISTIISIPMGQFLRIKHICLNSYIFDQQARDLRRRFGDRGYSKKITRDGYHRAKHILRKELLYKNKPKDKGEESNVCLIATYKSQWTEFRDIIKKHWPILLSDSTLNKCLPSTPLITARRSKT</sequence>
<dbReference type="Proteomes" id="UP001176940">
    <property type="component" value="Unassembled WGS sequence"/>
</dbReference>
<evidence type="ECO:0000313" key="3">
    <source>
        <dbReference type="Proteomes" id="UP001176940"/>
    </source>
</evidence>